<dbReference type="InterPro" id="IPR036929">
    <property type="entry name" value="DsbDN_sf"/>
</dbReference>
<evidence type="ECO:0000256" key="1">
    <source>
        <dbReference type="SAM" id="SignalP"/>
    </source>
</evidence>
<evidence type="ECO:0000259" key="2">
    <source>
        <dbReference type="Pfam" id="PF11412"/>
    </source>
</evidence>
<organism evidence="3 4">
    <name type="scientific">Draconibacterium sediminis</name>
    <dbReference type="NCBI Taxonomy" id="1544798"/>
    <lineage>
        <taxon>Bacteria</taxon>
        <taxon>Pseudomonadati</taxon>
        <taxon>Bacteroidota</taxon>
        <taxon>Bacteroidia</taxon>
        <taxon>Marinilabiliales</taxon>
        <taxon>Prolixibacteraceae</taxon>
        <taxon>Draconibacterium</taxon>
    </lineage>
</organism>
<accession>A0A0D8J7L0</accession>
<keyword evidence="4" id="KW-1185">Reference proteome</keyword>
<dbReference type="Gene3D" id="2.60.40.1250">
    <property type="entry name" value="Thiol:disulfide interchange protein DsbD, N-terminal domain"/>
    <property type="match status" value="1"/>
</dbReference>
<name>A0A0D8J7L0_9BACT</name>
<dbReference type="AlphaFoldDB" id="A0A0D8J7L0"/>
<dbReference type="Pfam" id="PF11412">
    <property type="entry name" value="DsbD_N"/>
    <property type="match status" value="1"/>
</dbReference>
<dbReference type="EMBL" id="JRHC01000005">
    <property type="protein sequence ID" value="KJF42754.1"/>
    <property type="molecule type" value="Genomic_DNA"/>
</dbReference>
<dbReference type="STRING" id="1544798.LH29_19720"/>
<dbReference type="Proteomes" id="UP000032544">
    <property type="component" value="Unassembled WGS sequence"/>
</dbReference>
<evidence type="ECO:0000313" key="4">
    <source>
        <dbReference type="Proteomes" id="UP000032544"/>
    </source>
</evidence>
<feature type="chain" id="PRO_5002330979" description="Thiol:disulfide interchange protein DsbD N-terminal domain-containing protein" evidence="1">
    <location>
        <begin position="34"/>
        <end position="164"/>
    </location>
</feature>
<sequence length="164" mass="18751">MAKRRINKIQKIKQMKKLIFALGFIAITAFAQAQMIVPVKWDVEIKPLKGGNQYEIVATAKIDMGFKLYGVNMEDGGPVKTSFNFETLENCKEFGKAVEVTPSHTMHDKIFDMEVTYFKDKAVLSHKVWVTEKPAKVAGYIQWMSCNDEMCTPPTDEEFEFVIE</sequence>
<gene>
    <name evidence="3" type="ORF">LH29_19720</name>
</gene>
<protein>
    <recommendedName>
        <fullName evidence="2">Thiol:disulfide interchange protein DsbD N-terminal domain-containing protein</fullName>
    </recommendedName>
</protein>
<evidence type="ECO:0000313" key="3">
    <source>
        <dbReference type="EMBL" id="KJF42754.1"/>
    </source>
</evidence>
<feature type="signal peptide" evidence="1">
    <location>
        <begin position="1"/>
        <end position="33"/>
    </location>
</feature>
<dbReference type="InterPro" id="IPR028250">
    <property type="entry name" value="DsbDN"/>
</dbReference>
<feature type="domain" description="Thiol:disulfide interchange protein DsbD N-terminal" evidence="2">
    <location>
        <begin position="51"/>
        <end position="161"/>
    </location>
</feature>
<keyword evidence="1" id="KW-0732">Signal</keyword>
<proteinExistence type="predicted"/>
<reference evidence="3 4" key="1">
    <citation type="submission" date="2014-09" db="EMBL/GenBank/DDBJ databases">
        <title>Draft Genome Sequence of Draconibacterium sp. JN14CK-3.</title>
        <authorList>
            <person name="Dong C."/>
            <person name="Lai Q."/>
            <person name="Shao Z."/>
        </authorList>
    </citation>
    <scope>NUCLEOTIDE SEQUENCE [LARGE SCALE GENOMIC DNA]</scope>
    <source>
        <strain evidence="3 4">JN14CK-3</strain>
    </source>
</reference>
<comment type="caution">
    <text evidence="3">The sequence shown here is derived from an EMBL/GenBank/DDBJ whole genome shotgun (WGS) entry which is preliminary data.</text>
</comment>